<evidence type="ECO:0000256" key="9">
    <source>
        <dbReference type="SAM" id="MobiDB-lite"/>
    </source>
</evidence>
<dbReference type="GO" id="GO:0006508">
    <property type="term" value="P:proteolysis"/>
    <property type="evidence" value="ECO:0007669"/>
    <property type="project" value="InterPro"/>
</dbReference>
<dbReference type="GO" id="GO:0015074">
    <property type="term" value="P:DNA integration"/>
    <property type="evidence" value="ECO:0007669"/>
    <property type="project" value="UniProtKB-KW"/>
</dbReference>
<dbReference type="PANTHER" id="PTHR37984:SF5">
    <property type="entry name" value="PROTEIN NYNRIN-LIKE"/>
    <property type="match status" value="1"/>
</dbReference>
<keyword evidence="1" id="KW-0808">Transferase</keyword>
<keyword evidence="8" id="KW-0511">Multifunctional enzyme</keyword>
<name>A0A8S4G303_PLUXY</name>
<dbReference type="InterPro" id="IPR043128">
    <property type="entry name" value="Rev_trsase/Diguanyl_cyclase"/>
</dbReference>
<dbReference type="GO" id="GO:0004519">
    <property type="term" value="F:endonuclease activity"/>
    <property type="evidence" value="ECO:0007669"/>
    <property type="project" value="UniProtKB-KW"/>
</dbReference>
<sequence>MLSPTNSTSSQPNMLSHTNSNTSQSPQLSPTKSLTSQPKMLSHANSNTSQSPQLSPTKSLTSQQKMLSHSKSNTSQSKMLSPTNINSSQSPQLSHTTSNTSQPEKLSPTKLNSPQSQQLSPSIPTTSRNCTVNNNNGDKPCYQINSLNKKISLPHVYLKTSHTDEKLCFLIDTGASVSLVKHARLQKPPPIDGSVIHIKGINSSENYSETLGSLQLHIEHPFPNNTTLSFDYKFHAVLSDINLDCDGIIGNDLLQSLDADVQYSTNTLLIQGYSLPIHFTQPVYIIPSRSIAIVECAVSNDESELSNCKVALIVDHTVSEGVYVSNCLATLKSNKRVNVSILNTTESDVKIIDYRVHLTPIDFNLEEAESTSESINKITLSNSSRSQQVLNNIRTSHLNEQEKKALLNCCSEFTDIFYLEGEPLSYTSAIKHSINTGDSPPIHVKSYRFPECHKEEVGKQIQKMLDQNIIIPSNSPWSAPVWVVPKKLDASGKRKWRVVIDYRKLNDVTVSEVYPLPLINDILDQLGHSKYFSTLDLASGFHQIAMDPQDADKTGFSVITNGSTSGHYQFTRMPFGLKNAPSTFQRLMNTALSGLQGLHCLVFLDDVIIYSHDLESHIQKLNLVFDKLRHFNLKLQPDKCEFLRREVAYLGHVITDKGVSPNPEKVKAVSEFPVPKNPKDVKSFLGLAGYYRRFIENFSKITKPLTSLLKKDACFHWSQEQQEAFNLLKDKLTSAPLLQYPNFEIPFVLTTDASNYAVSAILSQGDIGKDKPIAYASRTLNKQEGYGRKKPRLAKNINRQQVGRDYYNSFRRYQNAFEDVAPGEDRGALAGLDSVNLVQKPEDISSIDSLYLHKRKLKQSNHYDPQKDMANYNYINDYAPKEIPRKNTMRRDSLASMSSDTETDESYVQQAKKRQKEHHATVELPVEEKYAKSMRSRFQFPFFSHSIYLNRTEDKPMKKKPSKRKIYFRIEDPPSPQDAPTPTESGLNATAAIVDSPEYLNKELRKRSYAEKLCPACLKKYLNAKDRSKRSDETIHNSSQFFQLNNELGNVTETVSNSSTTDDKHPDEKAADAERIDSKVAENLNGIKNEKLEKTKRDLTDLLNSIQLVQLKFNNDKQIREANEIKRHIDSVTVADLIGDKDELLSENSDDTKNKNYVTMTDLKKGRKRKRSLAAIKQRLFDELNVVQSRVEEASIVEGQNNTEEHDNNKNRMKRHGAQMSNAEQINRNKEEKTKHKNTNSGNIRKRRFDSESDKLSQADLDVPVEQSNDCVLLPHQSMQG</sequence>
<evidence type="ECO:0000256" key="3">
    <source>
        <dbReference type="ARBA" id="ARBA00022722"/>
    </source>
</evidence>
<comment type="caution">
    <text evidence="11">The sequence shown here is derived from an EMBL/GenBank/DDBJ whole genome shotgun (WGS) entry which is preliminary data.</text>
</comment>
<keyword evidence="7" id="KW-0229">DNA integration</keyword>
<feature type="compositionally biased region" description="Low complexity" evidence="9">
    <location>
        <begin position="113"/>
        <end position="127"/>
    </location>
</feature>
<reference evidence="11" key="1">
    <citation type="submission" date="2020-11" db="EMBL/GenBank/DDBJ databases">
        <authorList>
            <person name="Whiteford S."/>
        </authorList>
    </citation>
    <scope>NUCLEOTIDE SEQUENCE</scope>
</reference>
<proteinExistence type="predicted"/>
<dbReference type="Gene3D" id="3.30.70.270">
    <property type="match status" value="2"/>
</dbReference>
<dbReference type="GO" id="GO:0003723">
    <property type="term" value="F:RNA binding"/>
    <property type="evidence" value="ECO:0007669"/>
    <property type="project" value="UniProtKB-KW"/>
</dbReference>
<dbReference type="GO" id="GO:0016779">
    <property type="term" value="F:nucleotidyltransferase activity"/>
    <property type="evidence" value="ECO:0007669"/>
    <property type="project" value="UniProtKB-KW"/>
</dbReference>
<dbReference type="InterPro" id="IPR001969">
    <property type="entry name" value="Aspartic_peptidase_AS"/>
</dbReference>
<dbReference type="PROSITE" id="PS50878">
    <property type="entry name" value="RT_POL"/>
    <property type="match status" value="1"/>
</dbReference>
<feature type="region of interest" description="Disordered" evidence="9">
    <location>
        <begin position="1199"/>
        <end position="1281"/>
    </location>
</feature>
<feature type="compositionally biased region" description="Polar residues" evidence="9">
    <location>
        <begin position="1"/>
        <end position="112"/>
    </location>
</feature>
<dbReference type="Pfam" id="PF17919">
    <property type="entry name" value="RT_RNaseH_2"/>
    <property type="match status" value="1"/>
</dbReference>
<dbReference type="Pfam" id="PF00078">
    <property type="entry name" value="RVT_1"/>
    <property type="match status" value="1"/>
</dbReference>
<evidence type="ECO:0000313" key="11">
    <source>
        <dbReference type="EMBL" id="CAG9135453.1"/>
    </source>
</evidence>
<accession>A0A8S4G303</accession>
<evidence type="ECO:0000259" key="10">
    <source>
        <dbReference type="PROSITE" id="PS50878"/>
    </source>
</evidence>
<dbReference type="PANTHER" id="PTHR37984">
    <property type="entry name" value="PROTEIN CBG26694"/>
    <property type="match status" value="1"/>
</dbReference>
<keyword evidence="12" id="KW-1185">Reference proteome</keyword>
<dbReference type="InterPro" id="IPR050951">
    <property type="entry name" value="Retrovirus_Pol_polyprotein"/>
</dbReference>
<feature type="region of interest" description="Disordered" evidence="9">
    <location>
        <begin position="1053"/>
        <end position="1074"/>
    </location>
</feature>
<feature type="region of interest" description="Disordered" evidence="9">
    <location>
        <begin position="1"/>
        <end position="136"/>
    </location>
</feature>
<dbReference type="SUPFAM" id="SSF56672">
    <property type="entry name" value="DNA/RNA polymerases"/>
    <property type="match status" value="1"/>
</dbReference>
<evidence type="ECO:0000256" key="4">
    <source>
        <dbReference type="ARBA" id="ARBA00022759"/>
    </source>
</evidence>
<dbReference type="GO" id="GO:0004190">
    <property type="term" value="F:aspartic-type endopeptidase activity"/>
    <property type="evidence" value="ECO:0007669"/>
    <property type="project" value="InterPro"/>
</dbReference>
<dbReference type="InterPro" id="IPR000477">
    <property type="entry name" value="RT_dom"/>
</dbReference>
<gene>
    <name evidence="11" type="ORF">PLXY2_LOCUS13734</name>
</gene>
<evidence type="ECO:0000313" key="12">
    <source>
        <dbReference type="Proteomes" id="UP000653454"/>
    </source>
</evidence>
<evidence type="ECO:0000256" key="5">
    <source>
        <dbReference type="ARBA" id="ARBA00022842"/>
    </source>
</evidence>
<keyword evidence="4" id="KW-0378">Hydrolase</keyword>
<keyword evidence="6" id="KW-0694">RNA-binding</keyword>
<evidence type="ECO:0000256" key="6">
    <source>
        <dbReference type="ARBA" id="ARBA00022884"/>
    </source>
</evidence>
<dbReference type="Gene3D" id="3.10.10.10">
    <property type="entry name" value="HIV Type 1 Reverse Transcriptase, subunit A, domain 1"/>
    <property type="match status" value="1"/>
</dbReference>
<dbReference type="InterPro" id="IPR043502">
    <property type="entry name" value="DNA/RNA_pol_sf"/>
</dbReference>
<keyword evidence="2" id="KW-0548">Nucleotidyltransferase</keyword>
<dbReference type="InterPro" id="IPR041577">
    <property type="entry name" value="RT_RNaseH_2"/>
</dbReference>
<dbReference type="Gene3D" id="2.40.70.10">
    <property type="entry name" value="Acid Proteases"/>
    <property type="match status" value="1"/>
</dbReference>
<feature type="domain" description="Reverse transcriptase" evidence="10">
    <location>
        <begin position="465"/>
        <end position="654"/>
    </location>
</feature>
<dbReference type="PROSITE" id="PS00141">
    <property type="entry name" value="ASP_PROTEASE"/>
    <property type="match status" value="1"/>
</dbReference>
<evidence type="ECO:0000256" key="8">
    <source>
        <dbReference type="ARBA" id="ARBA00023268"/>
    </source>
</evidence>
<evidence type="ECO:0000256" key="7">
    <source>
        <dbReference type="ARBA" id="ARBA00022908"/>
    </source>
</evidence>
<dbReference type="Proteomes" id="UP000653454">
    <property type="component" value="Unassembled WGS sequence"/>
</dbReference>
<dbReference type="InterPro" id="IPR021109">
    <property type="entry name" value="Peptidase_aspartic_dom_sf"/>
</dbReference>
<dbReference type="FunFam" id="3.30.70.270:FF:000026">
    <property type="entry name" value="Transposon Ty3-G Gag-Pol polyprotein"/>
    <property type="match status" value="1"/>
</dbReference>
<evidence type="ECO:0000256" key="1">
    <source>
        <dbReference type="ARBA" id="ARBA00022679"/>
    </source>
</evidence>
<keyword evidence="4" id="KW-0255">Endonuclease</keyword>
<dbReference type="CDD" id="cd01647">
    <property type="entry name" value="RT_LTR"/>
    <property type="match status" value="1"/>
</dbReference>
<dbReference type="EMBL" id="CAJHNJ030000104">
    <property type="protein sequence ID" value="CAG9135453.1"/>
    <property type="molecule type" value="Genomic_DNA"/>
</dbReference>
<keyword evidence="3" id="KW-0540">Nuclease</keyword>
<keyword evidence="5" id="KW-0460">Magnesium</keyword>
<evidence type="ECO:0000256" key="2">
    <source>
        <dbReference type="ARBA" id="ARBA00022695"/>
    </source>
</evidence>
<organism evidence="11 12">
    <name type="scientific">Plutella xylostella</name>
    <name type="common">Diamondback moth</name>
    <name type="synonym">Plutella maculipennis</name>
    <dbReference type="NCBI Taxonomy" id="51655"/>
    <lineage>
        <taxon>Eukaryota</taxon>
        <taxon>Metazoa</taxon>
        <taxon>Ecdysozoa</taxon>
        <taxon>Arthropoda</taxon>
        <taxon>Hexapoda</taxon>
        <taxon>Insecta</taxon>
        <taxon>Pterygota</taxon>
        <taxon>Neoptera</taxon>
        <taxon>Endopterygota</taxon>
        <taxon>Lepidoptera</taxon>
        <taxon>Glossata</taxon>
        <taxon>Ditrysia</taxon>
        <taxon>Yponomeutoidea</taxon>
        <taxon>Plutellidae</taxon>
        <taxon>Plutella</taxon>
    </lineage>
</organism>
<dbReference type="FunFam" id="3.30.70.270:FF:000003">
    <property type="entry name" value="Transposon Ty3-G Gag-Pol polyprotein"/>
    <property type="match status" value="1"/>
</dbReference>
<feature type="compositionally biased region" description="Basic and acidic residues" evidence="9">
    <location>
        <begin position="1061"/>
        <end position="1074"/>
    </location>
</feature>
<dbReference type="GO" id="GO:0071897">
    <property type="term" value="P:DNA biosynthetic process"/>
    <property type="evidence" value="ECO:0007669"/>
    <property type="project" value="UniProtKB-ARBA"/>
</dbReference>
<protein>
    <submittedName>
        <fullName evidence="11">(diamondback moth) hypothetical protein</fullName>
    </submittedName>
</protein>